<dbReference type="PANTHER" id="PTHR11654">
    <property type="entry name" value="OLIGOPEPTIDE TRANSPORTER-RELATED"/>
    <property type="match status" value="1"/>
</dbReference>
<evidence type="ECO:0000256" key="3">
    <source>
        <dbReference type="ARBA" id="ARBA00022692"/>
    </source>
</evidence>
<organism evidence="8 9">
    <name type="scientific">Canariomyces notabilis</name>
    <dbReference type="NCBI Taxonomy" id="2074819"/>
    <lineage>
        <taxon>Eukaryota</taxon>
        <taxon>Fungi</taxon>
        <taxon>Dikarya</taxon>
        <taxon>Ascomycota</taxon>
        <taxon>Pezizomycotina</taxon>
        <taxon>Sordariomycetes</taxon>
        <taxon>Sordariomycetidae</taxon>
        <taxon>Sordariales</taxon>
        <taxon>Chaetomiaceae</taxon>
        <taxon>Canariomyces</taxon>
    </lineage>
</organism>
<dbReference type="Pfam" id="PF00854">
    <property type="entry name" value="PTR2"/>
    <property type="match status" value="1"/>
</dbReference>
<dbReference type="GeneID" id="89935056"/>
<evidence type="ECO:0000256" key="1">
    <source>
        <dbReference type="ARBA" id="ARBA00004141"/>
    </source>
</evidence>
<keyword evidence="5 7" id="KW-0472">Membrane</keyword>
<feature type="transmembrane region" description="Helical" evidence="7">
    <location>
        <begin position="530"/>
        <end position="551"/>
    </location>
</feature>
<evidence type="ECO:0000256" key="7">
    <source>
        <dbReference type="SAM" id="Phobius"/>
    </source>
</evidence>
<evidence type="ECO:0000313" key="8">
    <source>
        <dbReference type="EMBL" id="KAK4116046.1"/>
    </source>
</evidence>
<dbReference type="Proteomes" id="UP001302812">
    <property type="component" value="Unassembled WGS sequence"/>
</dbReference>
<dbReference type="AlphaFoldDB" id="A0AAN6YVX7"/>
<feature type="region of interest" description="Disordered" evidence="6">
    <location>
        <begin position="1"/>
        <end position="39"/>
    </location>
</feature>
<name>A0AAN6YVX7_9PEZI</name>
<comment type="subcellular location">
    <subcellularLocation>
        <location evidence="1">Membrane</location>
        <topology evidence="1">Multi-pass membrane protein</topology>
    </subcellularLocation>
</comment>
<evidence type="ECO:0000313" key="9">
    <source>
        <dbReference type="Proteomes" id="UP001302812"/>
    </source>
</evidence>
<dbReference type="RefSeq" id="XP_064673616.1">
    <property type="nucleotide sequence ID" value="XM_064810931.1"/>
</dbReference>
<keyword evidence="9" id="KW-1185">Reference proteome</keyword>
<keyword evidence="4 7" id="KW-1133">Transmembrane helix</keyword>
<dbReference type="InterPro" id="IPR036259">
    <property type="entry name" value="MFS_trans_sf"/>
</dbReference>
<protein>
    <submittedName>
        <fullName evidence="8">Oligopeptide transporter</fullName>
    </submittedName>
</protein>
<evidence type="ECO:0000256" key="4">
    <source>
        <dbReference type="ARBA" id="ARBA00022989"/>
    </source>
</evidence>
<gene>
    <name evidence="8" type="ORF">N656DRAFT_701268</name>
</gene>
<feature type="transmembrane region" description="Helical" evidence="7">
    <location>
        <begin position="414"/>
        <end position="434"/>
    </location>
</feature>
<keyword evidence="3 7" id="KW-0812">Transmembrane</keyword>
<reference evidence="8" key="1">
    <citation type="journal article" date="2023" name="Mol. Phylogenet. Evol.">
        <title>Genome-scale phylogeny and comparative genomics of the fungal order Sordariales.</title>
        <authorList>
            <person name="Hensen N."/>
            <person name="Bonometti L."/>
            <person name="Westerberg I."/>
            <person name="Brannstrom I.O."/>
            <person name="Guillou S."/>
            <person name="Cros-Aarteil S."/>
            <person name="Calhoun S."/>
            <person name="Haridas S."/>
            <person name="Kuo A."/>
            <person name="Mondo S."/>
            <person name="Pangilinan J."/>
            <person name="Riley R."/>
            <person name="LaButti K."/>
            <person name="Andreopoulos B."/>
            <person name="Lipzen A."/>
            <person name="Chen C."/>
            <person name="Yan M."/>
            <person name="Daum C."/>
            <person name="Ng V."/>
            <person name="Clum A."/>
            <person name="Steindorff A."/>
            <person name="Ohm R.A."/>
            <person name="Martin F."/>
            <person name="Silar P."/>
            <person name="Natvig D.O."/>
            <person name="Lalanne C."/>
            <person name="Gautier V."/>
            <person name="Ament-Velasquez S.L."/>
            <person name="Kruys A."/>
            <person name="Hutchinson M.I."/>
            <person name="Powell A.J."/>
            <person name="Barry K."/>
            <person name="Miller A.N."/>
            <person name="Grigoriev I.V."/>
            <person name="Debuchy R."/>
            <person name="Gladieux P."/>
            <person name="Hiltunen Thoren M."/>
            <person name="Johannesson H."/>
        </authorList>
    </citation>
    <scope>NUCLEOTIDE SEQUENCE</scope>
    <source>
        <strain evidence="8">CBS 508.74</strain>
    </source>
</reference>
<dbReference type="Gene3D" id="1.20.1250.20">
    <property type="entry name" value="MFS general substrate transporter like domains"/>
    <property type="match status" value="1"/>
</dbReference>
<reference evidence="8" key="2">
    <citation type="submission" date="2023-05" db="EMBL/GenBank/DDBJ databases">
        <authorList>
            <consortium name="Lawrence Berkeley National Laboratory"/>
            <person name="Steindorff A."/>
            <person name="Hensen N."/>
            <person name="Bonometti L."/>
            <person name="Westerberg I."/>
            <person name="Brannstrom I.O."/>
            <person name="Guillou S."/>
            <person name="Cros-Aarteil S."/>
            <person name="Calhoun S."/>
            <person name="Haridas S."/>
            <person name="Kuo A."/>
            <person name="Mondo S."/>
            <person name="Pangilinan J."/>
            <person name="Riley R."/>
            <person name="Labutti K."/>
            <person name="Andreopoulos B."/>
            <person name="Lipzen A."/>
            <person name="Chen C."/>
            <person name="Yanf M."/>
            <person name="Daum C."/>
            <person name="Ng V."/>
            <person name="Clum A."/>
            <person name="Ohm R."/>
            <person name="Martin F."/>
            <person name="Silar P."/>
            <person name="Natvig D."/>
            <person name="Lalanne C."/>
            <person name="Gautier V."/>
            <person name="Ament-Velasquez S.L."/>
            <person name="Kruys A."/>
            <person name="Hutchinson M.I."/>
            <person name="Powell A.J."/>
            <person name="Barry K."/>
            <person name="Miller A.N."/>
            <person name="Grigoriev I.V."/>
            <person name="Debuchy R."/>
            <person name="Gladieux P."/>
            <person name="Thoren M.H."/>
            <person name="Johannesson H."/>
        </authorList>
    </citation>
    <scope>NUCLEOTIDE SEQUENCE</scope>
    <source>
        <strain evidence="8">CBS 508.74</strain>
    </source>
</reference>
<feature type="transmembrane region" description="Helical" evidence="7">
    <location>
        <begin position="235"/>
        <end position="253"/>
    </location>
</feature>
<proteinExistence type="inferred from homology"/>
<feature type="transmembrane region" description="Helical" evidence="7">
    <location>
        <begin position="118"/>
        <end position="137"/>
    </location>
</feature>
<feature type="transmembrane region" description="Helical" evidence="7">
    <location>
        <begin position="504"/>
        <end position="524"/>
    </location>
</feature>
<feature type="transmembrane region" description="Helical" evidence="7">
    <location>
        <begin position="259"/>
        <end position="280"/>
    </location>
</feature>
<dbReference type="InterPro" id="IPR000109">
    <property type="entry name" value="POT_fam"/>
</dbReference>
<dbReference type="GO" id="GO:0022857">
    <property type="term" value="F:transmembrane transporter activity"/>
    <property type="evidence" value="ECO:0007669"/>
    <property type="project" value="InterPro"/>
</dbReference>
<comment type="similarity">
    <text evidence="2">Belongs to the major facilitator superfamily. Proton-dependent oligopeptide transporter (POT/PTR) (TC 2.A.17) family.</text>
</comment>
<feature type="transmembrane region" description="Helical" evidence="7">
    <location>
        <begin position="177"/>
        <end position="197"/>
    </location>
</feature>
<feature type="transmembrane region" description="Helical" evidence="7">
    <location>
        <begin position="144"/>
        <end position="165"/>
    </location>
</feature>
<sequence>MLDDSIGPADTLPIRIPHAPAKTTPSSPEGKAHTLEKVGSSKLTVQRSGQVATEDEIRDFLHVVDNIPALVWLATLVGVAERFTWYGNTGPLQNYLQHAPDSAIRGALGLSQATASNIVSAVIAASYFTPVPAAVLADSWLGRYWTLVLCYSIVLAGSLILFVTSLPSMMERGTAEWGVYTAMVLLSLGSGGVKAVVSPFIADQYAKRDSTIKVLKSGELAVTDREITIQYIYNAYNWLVNIGGLSALAITLLERYVSFWAAYLVPFCGICLGAVPLFLWSNKFVREPPVGTTIPHATQAMTYAVKGGFRMDAAKPEFQQREREKTVPWDNRFIDELKSGLHTCRILLLFPIHWLCLNQTFNNLISQAGTMVGSGVPNDTIKSLDPISIIIFTPLVQRLLYPYLTRRRIRFQPIVRITVGFALLAVSMAVTTGVQKAIYSAGPCYNHPLDCPASNGGQIPDQVSMFLQAPIYVLGGIAEIFCYVTGLEYSYNQAPRSMRSIVQAYWLSMAGFGSVLSIALTPLAKDPDFVVMYVVLTGLMAATTVIFWVFFRHSNNKAMDMI</sequence>
<dbReference type="SUPFAM" id="SSF103473">
    <property type="entry name" value="MFS general substrate transporter"/>
    <property type="match status" value="1"/>
</dbReference>
<evidence type="ECO:0000256" key="5">
    <source>
        <dbReference type="ARBA" id="ARBA00023136"/>
    </source>
</evidence>
<evidence type="ECO:0000256" key="2">
    <source>
        <dbReference type="ARBA" id="ARBA00005982"/>
    </source>
</evidence>
<comment type="caution">
    <text evidence="8">The sequence shown here is derived from an EMBL/GenBank/DDBJ whole genome shotgun (WGS) entry which is preliminary data.</text>
</comment>
<dbReference type="GO" id="GO:0016020">
    <property type="term" value="C:membrane"/>
    <property type="evidence" value="ECO:0007669"/>
    <property type="project" value="UniProtKB-SubCell"/>
</dbReference>
<accession>A0AAN6YVX7</accession>
<evidence type="ECO:0000256" key="6">
    <source>
        <dbReference type="SAM" id="MobiDB-lite"/>
    </source>
</evidence>
<dbReference type="EMBL" id="MU853333">
    <property type="protein sequence ID" value="KAK4116046.1"/>
    <property type="molecule type" value="Genomic_DNA"/>
</dbReference>
<feature type="transmembrane region" description="Helical" evidence="7">
    <location>
        <begin position="471"/>
        <end position="492"/>
    </location>
</feature>